<evidence type="ECO:0000313" key="17">
    <source>
        <dbReference type="EMBL" id="KAG7292082.1"/>
    </source>
</evidence>
<name>A0AAD4I1H2_9PEZI</name>
<keyword evidence="9" id="KW-0255">Endonuclease</keyword>
<comment type="subcellular location">
    <subcellularLocation>
        <location evidence="1">Membrane</location>
        <topology evidence="1">Single-pass membrane protein</topology>
    </subcellularLocation>
    <subcellularLocation>
        <location evidence="2">Mitochondrion</location>
    </subcellularLocation>
</comment>
<dbReference type="Proteomes" id="UP001197093">
    <property type="component" value="Unassembled WGS sequence"/>
</dbReference>
<comment type="similarity">
    <text evidence="3">Belongs to the LCL3 family.</text>
</comment>
<keyword evidence="7" id="KW-0540">Nuclease</keyword>
<protein>
    <recommendedName>
        <fullName evidence="4">Probable endonuclease LCL3</fullName>
    </recommendedName>
    <alternativeName>
        <fullName evidence="5">Probable endonuclease lcl3</fullName>
    </alternativeName>
</protein>
<gene>
    <name evidence="17" type="ORF">NEMBOFW57_002114</name>
</gene>
<dbReference type="PROSITE" id="PS50830">
    <property type="entry name" value="TNASE_3"/>
    <property type="match status" value="1"/>
</dbReference>
<dbReference type="FunFam" id="2.40.50.90:FF:000029">
    <property type="entry name" value="Probable endonuclease lcl3"/>
    <property type="match status" value="1"/>
</dbReference>
<dbReference type="GO" id="GO:0046872">
    <property type="term" value="F:metal ion binding"/>
    <property type="evidence" value="ECO:0007669"/>
    <property type="project" value="UniProtKB-KW"/>
</dbReference>
<evidence type="ECO:0000256" key="6">
    <source>
        <dbReference type="ARBA" id="ARBA00022692"/>
    </source>
</evidence>
<keyword evidence="6" id="KW-0812">Transmembrane</keyword>
<dbReference type="PANTHER" id="PTHR12302">
    <property type="entry name" value="EBNA2 BINDING PROTEIN P100"/>
    <property type="match status" value="1"/>
</dbReference>
<keyword evidence="11" id="KW-0106">Calcium</keyword>
<evidence type="ECO:0000256" key="4">
    <source>
        <dbReference type="ARBA" id="ARBA00013404"/>
    </source>
</evidence>
<evidence type="ECO:0000256" key="8">
    <source>
        <dbReference type="ARBA" id="ARBA00022723"/>
    </source>
</evidence>
<evidence type="ECO:0000256" key="15">
    <source>
        <dbReference type="SAM" id="MobiDB-lite"/>
    </source>
</evidence>
<dbReference type="GO" id="GO:0016020">
    <property type="term" value="C:membrane"/>
    <property type="evidence" value="ECO:0007669"/>
    <property type="project" value="UniProtKB-SubCell"/>
</dbReference>
<evidence type="ECO:0000256" key="1">
    <source>
        <dbReference type="ARBA" id="ARBA00004167"/>
    </source>
</evidence>
<evidence type="ECO:0000313" key="18">
    <source>
        <dbReference type="Proteomes" id="UP001197093"/>
    </source>
</evidence>
<dbReference type="AlphaFoldDB" id="A0AAD4I1H2"/>
<dbReference type="GO" id="GO:0005739">
    <property type="term" value="C:mitochondrion"/>
    <property type="evidence" value="ECO:0007669"/>
    <property type="project" value="UniProtKB-SubCell"/>
</dbReference>
<dbReference type="SUPFAM" id="SSF50199">
    <property type="entry name" value="Staphylococcal nuclease"/>
    <property type="match status" value="1"/>
</dbReference>
<dbReference type="GO" id="GO:0004519">
    <property type="term" value="F:endonuclease activity"/>
    <property type="evidence" value="ECO:0007669"/>
    <property type="project" value="UniProtKB-KW"/>
</dbReference>
<evidence type="ECO:0000256" key="11">
    <source>
        <dbReference type="ARBA" id="ARBA00022837"/>
    </source>
</evidence>
<feature type="domain" description="TNase-like" evidence="16">
    <location>
        <begin position="108"/>
        <end position="270"/>
    </location>
</feature>
<reference evidence="17" key="1">
    <citation type="submission" date="2023-02" db="EMBL/GenBank/DDBJ databases">
        <authorList>
            <person name="Palmer J.M."/>
        </authorList>
    </citation>
    <scope>NUCLEOTIDE SEQUENCE</scope>
    <source>
        <strain evidence="17">FW57</strain>
    </source>
</reference>
<dbReference type="GO" id="GO:0016787">
    <property type="term" value="F:hydrolase activity"/>
    <property type="evidence" value="ECO:0007669"/>
    <property type="project" value="UniProtKB-KW"/>
</dbReference>
<dbReference type="PANTHER" id="PTHR12302:SF3">
    <property type="entry name" value="SERINE_THREONINE-PROTEIN KINASE 31"/>
    <property type="match status" value="1"/>
</dbReference>
<evidence type="ECO:0000256" key="5">
    <source>
        <dbReference type="ARBA" id="ARBA00014651"/>
    </source>
</evidence>
<comment type="caution">
    <text evidence="17">The sequence shown here is derived from an EMBL/GenBank/DDBJ whole genome shotgun (WGS) entry which is preliminary data.</text>
</comment>
<evidence type="ECO:0000256" key="12">
    <source>
        <dbReference type="ARBA" id="ARBA00022989"/>
    </source>
</evidence>
<keyword evidence="8" id="KW-0479">Metal-binding</keyword>
<keyword evidence="13" id="KW-0496">Mitochondrion</keyword>
<evidence type="ECO:0000256" key="9">
    <source>
        <dbReference type="ARBA" id="ARBA00022759"/>
    </source>
</evidence>
<dbReference type="EMBL" id="JAHCVI010000001">
    <property type="protein sequence ID" value="KAG7292082.1"/>
    <property type="molecule type" value="Genomic_DNA"/>
</dbReference>
<evidence type="ECO:0000259" key="16">
    <source>
        <dbReference type="PROSITE" id="PS50830"/>
    </source>
</evidence>
<keyword evidence="10" id="KW-0378">Hydrolase</keyword>
<evidence type="ECO:0000256" key="14">
    <source>
        <dbReference type="ARBA" id="ARBA00023136"/>
    </source>
</evidence>
<proteinExistence type="inferred from homology"/>
<evidence type="ECO:0000256" key="13">
    <source>
        <dbReference type="ARBA" id="ARBA00023128"/>
    </source>
</evidence>
<dbReference type="InterPro" id="IPR016071">
    <property type="entry name" value="Staphylococal_nuclease_OB-fold"/>
</dbReference>
<evidence type="ECO:0000256" key="2">
    <source>
        <dbReference type="ARBA" id="ARBA00004173"/>
    </source>
</evidence>
<evidence type="ECO:0000256" key="10">
    <source>
        <dbReference type="ARBA" id="ARBA00022801"/>
    </source>
</evidence>
<accession>A0AAD4I1H2</accession>
<keyword evidence="14" id="KW-0472">Membrane</keyword>
<dbReference type="SMART" id="SM00318">
    <property type="entry name" value="SNc"/>
    <property type="match status" value="1"/>
</dbReference>
<feature type="compositionally biased region" description="Basic and acidic residues" evidence="15">
    <location>
        <begin position="15"/>
        <end position="26"/>
    </location>
</feature>
<evidence type="ECO:0000256" key="3">
    <source>
        <dbReference type="ARBA" id="ARBA00005435"/>
    </source>
</evidence>
<dbReference type="Gene3D" id="2.40.50.90">
    <property type="match status" value="1"/>
</dbReference>
<feature type="region of interest" description="Disordered" evidence="15">
    <location>
        <begin position="1"/>
        <end position="52"/>
    </location>
</feature>
<keyword evidence="12" id="KW-1133">Transmembrane helix</keyword>
<dbReference type="Pfam" id="PF00565">
    <property type="entry name" value="SNase"/>
    <property type="match status" value="1"/>
</dbReference>
<evidence type="ECO:0000256" key="7">
    <source>
        <dbReference type="ARBA" id="ARBA00022722"/>
    </source>
</evidence>
<organism evidence="17 18">
    <name type="scientific">Staphylotrichum longicolle</name>
    <dbReference type="NCBI Taxonomy" id="669026"/>
    <lineage>
        <taxon>Eukaryota</taxon>
        <taxon>Fungi</taxon>
        <taxon>Dikarya</taxon>
        <taxon>Ascomycota</taxon>
        <taxon>Pezizomycotina</taxon>
        <taxon>Sordariomycetes</taxon>
        <taxon>Sordariomycetidae</taxon>
        <taxon>Sordariales</taxon>
        <taxon>Chaetomiaceae</taxon>
        <taxon>Staphylotrichum</taxon>
    </lineage>
</organism>
<keyword evidence="18" id="KW-1185">Reference proteome</keyword>
<dbReference type="InterPro" id="IPR035437">
    <property type="entry name" value="SNase_OB-fold_sf"/>
</dbReference>
<sequence>MPWGFPSASSPSGNDDERSSRPDSSTRTRAQMTGNDRPQASPPPSTRSEGSWIDSTKHSIRDHLAVPHNWLAPAAAAGLSLGLWTFYHSYLRRIPATAHIAPSFFRRRSLFGKVTSVGDGDGFHLFHTPGGRLAGWGWLRRVPKDRKELKGRTISVRLAGVDAPEGAHFGRPAQPFAAEALAFLESYVLHRRVRAFLYKRDQYERVVATAYVRRPPFFWKRDVGLELLRRGLAVTYEGKTGAEFGGARMEARYRAAEALARKKGRGMWAVEKKKKNGGGVGGFFGIGAGSGAAGEAKVELESPMAYKKRMKALEGGEGVKGSGKA</sequence>